<dbReference type="OrthoDB" id="5344010at2"/>
<dbReference type="HOGENOM" id="CLU_1802078_0_0_7"/>
<reference evidence="1 2" key="1">
    <citation type="journal article" date="2010" name="Stand. Genomic Sci.">
        <title>Complete genome sequence of Arcobacter nitrofigilis type strain (CI).</title>
        <authorList>
            <person name="Pati A."/>
            <person name="Gronow S."/>
            <person name="Lapidus A."/>
            <person name="Copeland A."/>
            <person name="Glavina Del Rio T."/>
            <person name="Nolan M."/>
            <person name="Lucas S."/>
            <person name="Tice H."/>
            <person name="Cheng J.F."/>
            <person name="Han C."/>
            <person name="Chertkov O."/>
            <person name="Bruce D."/>
            <person name="Tapia R."/>
            <person name="Goodwin L."/>
            <person name="Pitluck S."/>
            <person name="Liolios K."/>
            <person name="Ivanova N."/>
            <person name="Mavromatis K."/>
            <person name="Chen A."/>
            <person name="Palaniappan K."/>
            <person name="Land M."/>
            <person name="Hauser L."/>
            <person name="Chang Y.J."/>
            <person name="Jeffries C.D."/>
            <person name="Detter J.C."/>
            <person name="Rohde M."/>
            <person name="Goker M."/>
            <person name="Bristow J."/>
            <person name="Eisen J.A."/>
            <person name="Markowitz V."/>
            <person name="Hugenholtz P."/>
            <person name="Klenk H.P."/>
            <person name="Kyrpides N.C."/>
        </authorList>
    </citation>
    <scope>NUCLEOTIDE SEQUENCE [LARGE SCALE GENOMIC DNA]</scope>
    <source>
        <strain evidence="2">ATCC 33309 / DSM 7299 / CCUG 15893 / LMG 7604 / NCTC 12251 / CI</strain>
    </source>
</reference>
<proteinExistence type="predicted"/>
<keyword evidence="2" id="KW-1185">Reference proteome</keyword>
<dbReference type="RefSeq" id="WP_013135079.1">
    <property type="nucleotide sequence ID" value="NC_014166.1"/>
</dbReference>
<evidence type="ECO:0000313" key="2">
    <source>
        <dbReference type="Proteomes" id="UP000000939"/>
    </source>
</evidence>
<dbReference type="AlphaFoldDB" id="D5V4M9"/>
<organism evidence="1 2">
    <name type="scientific">Arcobacter nitrofigilis (strain ATCC 33309 / DSM 7299 / CCUG 15893 / LMG 7604 / NCTC 12251 / CI)</name>
    <name type="common">Campylobacter nitrofigilis</name>
    <dbReference type="NCBI Taxonomy" id="572480"/>
    <lineage>
        <taxon>Bacteria</taxon>
        <taxon>Pseudomonadati</taxon>
        <taxon>Campylobacterota</taxon>
        <taxon>Epsilonproteobacteria</taxon>
        <taxon>Campylobacterales</taxon>
        <taxon>Arcobacteraceae</taxon>
        <taxon>Arcobacter</taxon>
    </lineage>
</organism>
<sequence>MFDEATQFLYQYKNKQLEAKDVSELKEDFQKYKNEIINSECYNKFFDNYLNIKGYTYRLEKADLRLFYTFQEAIYSIDLAKLTRDEEGVLLNTVVYIIVIDDCINEYLGNSIDENLKQKALEFYENEQKRISAENKKYHMYQN</sequence>
<accession>D5V4M9</accession>
<dbReference type="STRING" id="572480.Arnit_1276"/>
<dbReference type="KEGG" id="ant:Arnit_1276"/>
<gene>
    <name evidence="1" type="ordered locus">Arnit_1276</name>
</gene>
<protein>
    <submittedName>
        <fullName evidence="1">Uncharacterized protein</fullName>
    </submittedName>
</protein>
<dbReference type="Proteomes" id="UP000000939">
    <property type="component" value="Chromosome"/>
</dbReference>
<evidence type="ECO:0000313" key="1">
    <source>
        <dbReference type="EMBL" id="ADG92934.1"/>
    </source>
</evidence>
<dbReference type="EMBL" id="CP001999">
    <property type="protein sequence ID" value="ADG92934.1"/>
    <property type="molecule type" value="Genomic_DNA"/>
</dbReference>
<name>D5V4M9_ARCNC</name>